<evidence type="ECO:0000256" key="1">
    <source>
        <dbReference type="SAM" id="MobiDB-lite"/>
    </source>
</evidence>
<keyword evidence="2" id="KW-0812">Transmembrane</keyword>
<name>A0ABR4E8N4_9PEZI</name>
<feature type="transmembrane region" description="Helical" evidence="2">
    <location>
        <begin position="141"/>
        <end position="166"/>
    </location>
</feature>
<evidence type="ECO:0008006" key="5">
    <source>
        <dbReference type="Google" id="ProtNLM"/>
    </source>
</evidence>
<protein>
    <recommendedName>
        <fullName evidence="5">MARVEL domain-containing protein</fullName>
    </recommendedName>
</protein>
<feature type="transmembrane region" description="Helical" evidence="2">
    <location>
        <begin position="94"/>
        <end position="114"/>
    </location>
</feature>
<feature type="transmembrane region" description="Helical" evidence="2">
    <location>
        <begin position="69"/>
        <end position="88"/>
    </location>
</feature>
<dbReference type="EMBL" id="JBAWTH010000083">
    <property type="protein sequence ID" value="KAL2278754.1"/>
    <property type="molecule type" value="Genomic_DNA"/>
</dbReference>
<accession>A0ABR4E8N4</accession>
<evidence type="ECO:0000313" key="3">
    <source>
        <dbReference type="EMBL" id="KAL2278754.1"/>
    </source>
</evidence>
<evidence type="ECO:0000313" key="4">
    <source>
        <dbReference type="Proteomes" id="UP001600888"/>
    </source>
</evidence>
<feature type="compositionally biased region" description="Polar residues" evidence="1">
    <location>
        <begin position="294"/>
        <end position="308"/>
    </location>
</feature>
<keyword evidence="2" id="KW-1133">Transmembrane helix</keyword>
<feature type="compositionally biased region" description="Basic and acidic residues" evidence="1">
    <location>
        <begin position="234"/>
        <end position="251"/>
    </location>
</feature>
<keyword evidence="4" id="KW-1185">Reference proteome</keyword>
<feature type="region of interest" description="Disordered" evidence="1">
    <location>
        <begin position="220"/>
        <end position="321"/>
    </location>
</feature>
<sequence>MPVYSGQVAMLPNNQLRMHSSAQPIVLPHGQPVGTPNIRPGESRRRICGGLVQHPYDWRFRTGATISQAVAIFICVMLMASLVFHWAIDKDALFNSALMIVSWTATVVLLWNFFSSIMQERYDFFTRSKQESEMYRARQRLFVWELAYALFSTGILAGWTVLLVRAQCSDSRRPGCTIGIAADAMLCGFAFAQWVFVLFEGHYVYKLNHEENTMLDVVQPRHGGQPVQRTVSNTHDRGHNQPKKDPRDAYSHARTTKMQYPPRGGVPRGPVPLDSYGPQIPHLPPQVDPYGPQTAVNRSQNPTSTHSTYAPAHGQQMPHRR</sequence>
<proteinExistence type="predicted"/>
<gene>
    <name evidence="3" type="ORF">FJTKL_14205</name>
</gene>
<dbReference type="Proteomes" id="UP001600888">
    <property type="component" value="Unassembled WGS sequence"/>
</dbReference>
<feature type="transmembrane region" description="Helical" evidence="2">
    <location>
        <begin position="178"/>
        <end position="199"/>
    </location>
</feature>
<comment type="caution">
    <text evidence="3">The sequence shown here is derived from an EMBL/GenBank/DDBJ whole genome shotgun (WGS) entry which is preliminary data.</text>
</comment>
<keyword evidence="2" id="KW-0472">Membrane</keyword>
<organism evidence="3 4">
    <name type="scientific">Diaporthe vaccinii</name>
    <dbReference type="NCBI Taxonomy" id="105482"/>
    <lineage>
        <taxon>Eukaryota</taxon>
        <taxon>Fungi</taxon>
        <taxon>Dikarya</taxon>
        <taxon>Ascomycota</taxon>
        <taxon>Pezizomycotina</taxon>
        <taxon>Sordariomycetes</taxon>
        <taxon>Sordariomycetidae</taxon>
        <taxon>Diaporthales</taxon>
        <taxon>Diaporthaceae</taxon>
        <taxon>Diaporthe</taxon>
        <taxon>Diaporthe eres species complex</taxon>
    </lineage>
</organism>
<evidence type="ECO:0000256" key="2">
    <source>
        <dbReference type="SAM" id="Phobius"/>
    </source>
</evidence>
<reference evidence="3 4" key="1">
    <citation type="submission" date="2024-03" db="EMBL/GenBank/DDBJ databases">
        <title>A high-quality draft genome sequence of Diaporthe vaccinii, a causative agent of upright dieback and viscid rot disease in cranberry plants.</title>
        <authorList>
            <person name="Sarrasin M."/>
            <person name="Lang B.F."/>
            <person name="Burger G."/>
        </authorList>
    </citation>
    <scope>NUCLEOTIDE SEQUENCE [LARGE SCALE GENOMIC DNA]</scope>
    <source>
        <strain evidence="3 4">IS7</strain>
    </source>
</reference>